<evidence type="ECO:0000313" key="1">
    <source>
        <dbReference type="EMBL" id="KAK8200730.1"/>
    </source>
</evidence>
<evidence type="ECO:0000313" key="2">
    <source>
        <dbReference type="Proteomes" id="UP001320706"/>
    </source>
</evidence>
<name>A0ACC3S6S2_9PEZI</name>
<dbReference type="EMBL" id="JAMKPW020000038">
    <property type="protein sequence ID" value="KAK8200730.1"/>
    <property type="molecule type" value="Genomic_DNA"/>
</dbReference>
<proteinExistence type="predicted"/>
<keyword evidence="2" id="KW-1185">Reference proteome</keyword>
<protein>
    <submittedName>
        <fullName evidence="1">Uncharacterized protein</fullName>
    </submittedName>
</protein>
<dbReference type="Proteomes" id="UP001320706">
    <property type="component" value="Unassembled WGS sequence"/>
</dbReference>
<gene>
    <name evidence="1" type="ORF">M8818_006045</name>
</gene>
<sequence length="707" mass="78159">MATTSAVRHSLPGMVDQVYHTAVPQTGTDVLAFTCILAVTLAWLLRGIAWDKQDPYYHLYFERPQLKDGATSVTQQESRNIALRLEETKKNVVVFWGSQSGTAEALAGRLARELHLRFGLETMTADLSDYDAETIALIPDSKFAIFLLSTYGEGDPSDNAQLFWKWITEHQSSRLESLRYAAFGLGNSNYKFYNKVIDTVVAALDSKGGKAMLPVGKADDAQGATEEDYMRWKECLFATLRTVTGLEEKPLLYEPTLEVVKDDSLDLIDLHDGTPVHSSAPKALPVTRFDELFKASSRNCLHVELDLADIPEIRYKTGDHLAVWPMNPDQEVENLLSVLGLSDERATPIIIRSNDSSVKVKLPTPTTPAVLFRHYLEICAPPSRETIKGLAQFAPSPEARSLLMRISEDQASYASFTAKTLLTLGRLLMLASGGEKWSALPLSWVVESLSPMQPRYYSISSSSLLSPRKITITALVAKTPLHDAPEETILGVTTSYMLALARSKGSSLAQPSDTSLSTPTYQLLSQPDLGQSVSMYAHVRKSKFKLPITSSCPLIMIAAGTGIAPFRAFITERARLQAIGKPVGRMMLFFGCRSPEEDYIYQDELQNAQRQSLGDETLQIVTAFSRVKGRQKLYVQDRVEEHGKDVAEMVAEQGANVYICGRASMAREVGSRFGKVLASFTNMSDADADALLSGMRRNGKWQEDVWG</sequence>
<comment type="caution">
    <text evidence="1">The sequence shown here is derived from an EMBL/GenBank/DDBJ whole genome shotgun (WGS) entry which is preliminary data.</text>
</comment>
<organism evidence="1 2">
    <name type="scientific">Zalaria obscura</name>
    <dbReference type="NCBI Taxonomy" id="2024903"/>
    <lineage>
        <taxon>Eukaryota</taxon>
        <taxon>Fungi</taxon>
        <taxon>Dikarya</taxon>
        <taxon>Ascomycota</taxon>
        <taxon>Pezizomycotina</taxon>
        <taxon>Dothideomycetes</taxon>
        <taxon>Dothideomycetidae</taxon>
        <taxon>Dothideales</taxon>
        <taxon>Zalariaceae</taxon>
        <taxon>Zalaria</taxon>
    </lineage>
</organism>
<accession>A0ACC3S6S2</accession>
<reference evidence="1" key="1">
    <citation type="submission" date="2024-02" db="EMBL/GenBank/DDBJ databases">
        <title>Metagenome Assembled Genome of Zalaria obscura JY119.</title>
        <authorList>
            <person name="Vighnesh L."/>
            <person name="Jagadeeshwari U."/>
            <person name="Venkata Ramana C."/>
            <person name="Sasikala C."/>
        </authorList>
    </citation>
    <scope>NUCLEOTIDE SEQUENCE</scope>
    <source>
        <strain evidence="1">JY119</strain>
    </source>
</reference>